<dbReference type="Pfam" id="PF23551">
    <property type="entry name" value="Zn_ribbon_20"/>
    <property type="match status" value="1"/>
</dbReference>
<feature type="compositionally biased region" description="Polar residues" evidence="7">
    <location>
        <begin position="281"/>
        <end position="293"/>
    </location>
</feature>
<feature type="compositionally biased region" description="Polar residues" evidence="7">
    <location>
        <begin position="169"/>
        <end position="181"/>
    </location>
</feature>
<feature type="region of interest" description="Disordered" evidence="7">
    <location>
        <begin position="136"/>
        <end position="181"/>
    </location>
</feature>
<dbReference type="PROSITE" id="PS00636">
    <property type="entry name" value="DNAJ_1"/>
    <property type="match status" value="1"/>
</dbReference>
<gene>
    <name evidence="10" type="ORF">POTOM_000452</name>
</gene>
<evidence type="ECO:0000256" key="5">
    <source>
        <dbReference type="ARBA" id="ARBA00022989"/>
    </source>
</evidence>
<dbReference type="CDD" id="cd06257">
    <property type="entry name" value="DnaJ"/>
    <property type="match status" value="1"/>
</dbReference>
<comment type="caution">
    <text evidence="10">The sequence shown here is derived from an EMBL/GenBank/DDBJ whole genome shotgun (WGS) entry which is preliminary data.</text>
</comment>
<evidence type="ECO:0000256" key="7">
    <source>
        <dbReference type="SAM" id="MobiDB-lite"/>
    </source>
</evidence>
<keyword evidence="11" id="KW-1185">Reference proteome</keyword>
<dbReference type="PROSITE" id="PS50076">
    <property type="entry name" value="DNAJ_2"/>
    <property type="match status" value="1"/>
</dbReference>
<dbReference type="Pfam" id="PF06624">
    <property type="entry name" value="RAMP4"/>
    <property type="match status" value="1"/>
</dbReference>
<evidence type="ECO:0000313" key="10">
    <source>
        <dbReference type="EMBL" id="KAG6791335.1"/>
    </source>
</evidence>
<feature type="compositionally biased region" description="Polar residues" evidence="7">
    <location>
        <begin position="389"/>
        <end position="406"/>
    </location>
</feature>
<sequence>MECNKDEATRAKEIAEKKLFAKDMAGAKKFALKAQNLYPGLEGIPQMLATLDVYIAAENKINGEADWYGILGADPQADDETVRKHYRKLALMLHPDKNKSIGADGAFKCISEAWSLLSDKTKRVAYDQRRNGKVFQKGSSAAGSSSAKPGSNGSYNFTKSSVKTHKSSPRTGHSSTPASSYKTKPNTFWTVCHGCKMQYEYLRVYLNHKLLCPNCHEPFLAIEMPPPPSHASRSAAPWSSFQQQQQQQHSNHQAATSRHTSNSGRSSVNSSNVGAGGSNGPDSNNQANFQWGPSSRAGGASTATQPASVVQQAHEKVRREREEAQATTKREEALKRKNHASKKTSNASSSVYSNAAKRRRGMDDVGHGNNGNLSANQMGVGFGGAGTGRTANVSGFRQGSSENRVNGITKPYGMRDVSQSEIQTLLTEKAKTDIQKKINEWKSAKVVKSAAKEGAGSEKGIDQGGISLPNPDIPNRNKSVESMGMENGADGIKTSSITSGGKTDAETLETMSINVPDPDFHDFDKDRTERCFEENQVWAAYDADDGMPRYYAMIHNVISLNPFKMRISWLNSKTNSELGPLNWVGSGFSKTCGDFRVGRYEIYNSLNSFSHKVRWTKGTRGVIHIYPRKGDVWALYRNWSPEWNELTADEVIHKYDMVEVLEDYSEERGVTVTPLVKVAGFKTVFHQHLDPKEVRRIPREEMFRFSHHVPSYLLMGQEGPNAPKGCRELDPAATPPELLQVVVDVKEEEIVENGGNQRASQEKNLAGEGKSQSPNTSGHLAARKIDRFEKNFTKRGAVPETTMKKGKDYTVGPVLLGFFIFVVIGSFLHVSVFLRKLLYRTGFGFTFLGLGVTPLATTHPAIAFWTTGCYFVPDGHQSWNMDHIERNVQKLAWMSNSQSSPVRQNVRHS</sequence>
<evidence type="ECO:0000256" key="2">
    <source>
        <dbReference type="ARBA" id="ARBA00005500"/>
    </source>
</evidence>
<feature type="compositionally biased region" description="Polar residues" evidence="7">
    <location>
        <begin position="249"/>
        <end position="260"/>
    </location>
</feature>
<keyword evidence="5 8" id="KW-1133">Transmembrane helix</keyword>
<evidence type="ECO:0000313" key="11">
    <source>
        <dbReference type="Proteomes" id="UP000886885"/>
    </source>
</evidence>
<feature type="compositionally biased region" description="Low complexity" evidence="7">
    <location>
        <begin position="230"/>
        <end position="248"/>
    </location>
</feature>
<organism evidence="10 11">
    <name type="scientific">Populus tomentosa</name>
    <name type="common">Chinese white poplar</name>
    <dbReference type="NCBI Taxonomy" id="118781"/>
    <lineage>
        <taxon>Eukaryota</taxon>
        <taxon>Viridiplantae</taxon>
        <taxon>Streptophyta</taxon>
        <taxon>Embryophyta</taxon>
        <taxon>Tracheophyta</taxon>
        <taxon>Spermatophyta</taxon>
        <taxon>Magnoliopsida</taxon>
        <taxon>eudicotyledons</taxon>
        <taxon>Gunneridae</taxon>
        <taxon>Pentapetalae</taxon>
        <taxon>rosids</taxon>
        <taxon>fabids</taxon>
        <taxon>Malpighiales</taxon>
        <taxon>Salicaceae</taxon>
        <taxon>Saliceae</taxon>
        <taxon>Populus</taxon>
    </lineage>
</organism>
<dbReference type="InterPro" id="IPR024593">
    <property type="entry name" value="DUF3444"/>
</dbReference>
<dbReference type="AlphaFoldDB" id="A0A8X8AZC0"/>
<dbReference type="InterPro" id="IPR056988">
    <property type="entry name" value="Zn_ribbon_pln"/>
</dbReference>
<dbReference type="PANTHER" id="PTHR44137">
    <property type="entry name" value="BNAC03G44070D PROTEIN"/>
    <property type="match status" value="1"/>
</dbReference>
<evidence type="ECO:0000256" key="4">
    <source>
        <dbReference type="ARBA" id="ARBA00022824"/>
    </source>
</evidence>
<dbReference type="Pfam" id="PF11926">
    <property type="entry name" value="DUF3444"/>
    <property type="match status" value="1"/>
</dbReference>
<feature type="region of interest" description="Disordered" evidence="7">
    <location>
        <begin position="226"/>
        <end position="411"/>
    </location>
</feature>
<feature type="compositionally biased region" description="Basic and acidic residues" evidence="7">
    <location>
        <begin position="313"/>
        <end position="335"/>
    </location>
</feature>
<evidence type="ECO:0000259" key="9">
    <source>
        <dbReference type="PROSITE" id="PS50076"/>
    </source>
</evidence>
<evidence type="ECO:0000256" key="1">
    <source>
        <dbReference type="ARBA" id="ARBA00004389"/>
    </source>
</evidence>
<proteinExistence type="inferred from homology"/>
<comment type="similarity">
    <text evidence="2">Belongs to the RAMP4 family.</text>
</comment>
<dbReference type="EMBL" id="JAAWWB010000001">
    <property type="protein sequence ID" value="KAG6791335.1"/>
    <property type="molecule type" value="Genomic_DNA"/>
</dbReference>
<name>A0A8X8AZC0_POPTO</name>
<keyword evidence="4" id="KW-0256">Endoplasmic reticulum</keyword>
<dbReference type="InterPro" id="IPR010580">
    <property type="entry name" value="ER_stress-assoc"/>
</dbReference>
<feature type="compositionally biased region" description="Low complexity" evidence="7">
    <location>
        <begin position="261"/>
        <end position="273"/>
    </location>
</feature>
<comment type="subcellular location">
    <subcellularLocation>
        <location evidence="1">Endoplasmic reticulum membrane</location>
        <topology evidence="1">Single-pass membrane protein</topology>
    </subcellularLocation>
</comment>
<reference evidence="10" key="1">
    <citation type="journal article" date="2020" name="bioRxiv">
        <title>Hybrid origin of Populus tomentosa Carr. identified through genome sequencing and phylogenomic analysis.</title>
        <authorList>
            <person name="An X."/>
            <person name="Gao K."/>
            <person name="Chen Z."/>
            <person name="Li J."/>
            <person name="Yang X."/>
            <person name="Yang X."/>
            <person name="Zhou J."/>
            <person name="Guo T."/>
            <person name="Zhao T."/>
            <person name="Huang S."/>
            <person name="Miao D."/>
            <person name="Khan W.U."/>
            <person name="Rao P."/>
            <person name="Ye M."/>
            <person name="Lei B."/>
            <person name="Liao W."/>
            <person name="Wang J."/>
            <person name="Ji L."/>
            <person name="Li Y."/>
            <person name="Guo B."/>
            <person name="Mustafa N.S."/>
            <person name="Li S."/>
            <person name="Yun Q."/>
            <person name="Keller S.R."/>
            <person name="Mao J."/>
            <person name="Zhang R."/>
            <person name="Strauss S.H."/>
        </authorList>
    </citation>
    <scope>NUCLEOTIDE SEQUENCE</scope>
    <source>
        <strain evidence="10">GM15</strain>
        <tissue evidence="10">Leaf</tissue>
    </source>
</reference>
<feature type="region of interest" description="Disordered" evidence="7">
    <location>
        <begin position="752"/>
        <end position="778"/>
    </location>
</feature>
<evidence type="ECO:0000256" key="8">
    <source>
        <dbReference type="SAM" id="Phobius"/>
    </source>
</evidence>
<feature type="compositionally biased region" description="Polar residues" evidence="7">
    <location>
        <begin position="754"/>
        <end position="763"/>
    </location>
</feature>
<keyword evidence="6 8" id="KW-0472">Membrane</keyword>
<keyword evidence="3 8" id="KW-0812">Transmembrane</keyword>
<dbReference type="InterPro" id="IPR018253">
    <property type="entry name" value="DnaJ_domain_CS"/>
</dbReference>
<dbReference type="Pfam" id="PF00226">
    <property type="entry name" value="DnaJ"/>
    <property type="match status" value="1"/>
</dbReference>
<feature type="region of interest" description="Disordered" evidence="7">
    <location>
        <begin position="452"/>
        <end position="475"/>
    </location>
</feature>
<feature type="compositionally biased region" description="Low complexity" evidence="7">
    <location>
        <begin position="343"/>
        <end position="355"/>
    </location>
</feature>
<dbReference type="Proteomes" id="UP000886885">
    <property type="component" value="Chromosome 1A"/>
</dbReference>
<dbReference type="SMART" id="SM00271">
    <property type="entry name" value="DnaJ"/>
    <property type="match status" value="1"/>
</dbReference>
<feature type="domain" description="J" evidence="9">
    <location>
        <begin position="66"/>
        <end position="130"/>
    </location>
</feature>
<evidence type="ECO:0000256" key="6">
    <source>
        <dbReference type="ARBA" id="ARBA00023136"/>
    </source>
</evidence>
<feature type="compositionally biased region" description="Low complexity" evidence="7">
    <location>
        <begin position="138"/>
        <end position="154"/>
    </location>
</feature>
<protein>
    <recommendedName>
        <fullName evidence="9">J domain-containing protein</fullName>
    </recommendedName>
</protein>
<evidence type="ECO:0000256" key="3">
    <source>
        <dbReference type="ARBA" id="ARBA00022692"/>
    </source>
</evidence>
<feature type="transmembrane region" description="Helical" evidence="8">
    <location>
        <begin position="814"/>
        <end position="834"/>
    </location>
</feature>
<feature type="compositionally biased region" description="Polar residues" evidence="7">
    <location>
        <begin position="301"/>
        <end position="311"/>
    </location>
</feature>
<dbReference type="OrthoDB" id="66964at2759"/>
<accession>A0A8X8AZC0</accession>
<dbReference type="GO" id="GO:0005789">
    <property type="term" value="C:endoplasmic reticulum membrane"/>
    <property type="evidence" value="ECO:0007669"/>
    <property type="project" value="UniProtKB-SubCell"/>
</dbReference>
<dbReference type="InterPro" id="IPR001623">
    <property type="entry name" value="DnaJ_domain"/>
</dbReference>
<dbReference type="PANTHER" id="PTHR44137:SF58">
    <property type="entry name" value="J DOMAIN-CONTAINING PROTEIN"/>
    <property type="match status" value="1"/>
</dbReference>